<accession>A0A512BT37</accession>
<protein>
    <recommendedName>
        <fullName evidence="8">ABC transporter substrate-binding protein PnrA-like domain-containing protein</fullName>
    </recommendedName>
</protein>
<comment type="subcellular location">
    <subcellularLocation>
        <location evidence="1">Cell membrane</location>
        <topology evidence="1">Lipid-anchor</topology>
    </subcellularLocation>
</comment>
<dbReference type="Proteomes" id="UP000321085">
    <property type="component" value="Unassembled WGS sequence"/>
</dbReference>
<dbReference type="EMBL" id="BJYU01000035">
    <property type="protein sequence ID" value="GEO15092.1"/>
    <property type="molecule type" value="Genomic_DNA"/>
</dbReference>
<dbReference type="GO" id="GO:0005886">
    <property type="term" value="C:plasma membrane"/>
    <property type="evidence" value="ECO:0007669"/>
    <property type="project" value="UniProtKB-SubCell"/>
</dbReference>
<evidence type="ECO:0000256" key="4">
    <source>
        <dbReference type="ARBA" id="ARBA00022729"/>
    </source>
</evidence>
<dbReference type="InterPro" id="IPR028082">
    <property type="entry name" value="Peripla_BP_I"/>
</dbReference>
<feature type="chain" id="PRO_5021968845" description="ABC transporter substrate-binding protein PnrA-like domain-containing protein" evidence="7">
    <location>
        <begin position="25"/>
        <end position="311"/>
    </location>
</feature>
<dbReference type="SUPFAM" id="SSF53822">
    <property type="entry name" value="Periplasmic binding protein-like I"/>
    <property type="match status" value="1"/>
</dbReference>
<reference evidence="9 10" key="1">
    <citation type="submission" date="2019-07" db="EMBL/GenBank/DDBJ databases">
        <title>Whole genome shotgun sequence of Microvirga aerophila NBRC 106136.</title>
        <authorList>
            <person name="Hosoyama A."/>
            <person name="Uohara A."/>
            <person name="Ohji S."/>
            <person name="Ichikawa N."/>
        </authorList>
    </citation>
    <scope>NUCLEOTIDE SEQUENCE [LARGE SCALE GENOMIC DNA]</scope>
    <source>
        <strain evidence="9 10">NBRC 106136</strain>
    </source>
</reference>
<comment type="caution">
    <text evidence="9">The sequence shown here is derived from an EMBL/GenBank/DDBJ whole genome shotgun (WGS) entry which is preliminary data.</text>
</comment>
<evidence type="ECO:0000256" key="7">
    <source>
        <dbReference type="SAM" id="SignalP"/>
    </source>
</evidence>
<evidence type="ECO:0000256" key="5">
    <source>
        <dbReference type="ARBA" id="ARBA00023136"/>
    </source>
</evidence>
<evidence type="ECO:0000256" key="1">
    <source>
        <dbReference type="ARBA" id="ARBA00004193"/>
    </source>
</evidence>
<name>A0A512BT37_9HYPH</name>
<keyword evidence="4 7" id="KW-0732">Signal</keyword>
<feature type="signal peptide" evidence="7">
    <location>
        <begin position="1"/>
        <end position="24"/>
    </location>
</feature>
<keyword evidence="10" id="KW-1185">Reference proteome</keyword>
<keyword evidence="6" id="KW-0449">Lipoprotein</keyword>
<dbReference type="CDD" id="cd06304">
    <property type="entry name" value="PBP1_BmpA_Med_PnrA-like"/>
    <property type="match status" value="1"/>
</dbReference>
<dbReference type="OrthoDB" id="9784230at2"/>
<dbReference type="RefSeq" id="WP_114187303.1">
    <property type="nucleotide sequence ID" value="NZ_BJYU01000035.1"/>
</dbReference>
<dbReference type="InterPro" id="IPR050957">
    <property type="entry name" value="BMP_lipoprotein"/>
</dbReference>
<dbReference type="PANTHER" id="PTHR34296">
    <property type="entry name" value="TRANSCRIPTIONAL ACTIVATOR PROTEIN MED"/>
    <property type="match status" value="1"/>
</dbReference>
<keyword evidence="5" id="KW-0472">Membrane</keyword>
<keyword evidence="3" id="KW-1003">Cell membrane</keyword>
<evidence type="ECO:0000256" key="6">
    <source>
        <dbReference type="ARBA" id="ARBA00023288"/>
    </source>
</evidence>
<evidence type="ECO:0000259" key="8">
    <source>
        <dbReference type="Pfam" id="PF02608"/>
    </source>
</evidence>
<feature type="domain" description="ABC transporter substrate-binding protein PnrA-like" evidence="8">
    <location>
        <begin position="27"/>
        <end position="253"/>
    </location>
</feature>
<dbReference type="AlphaFoldDB" id="A0A512BT37"/>
<dbReference type="PANTHER" id="PTHR34296:SF2">
    <property type="entry name" value="ABC TRANSPORTER GUANOSINE-BINDING PROTEIN NUPN"/>
    <property type="match status" value="1"/>
</dbReference>
<gene>
    <name evidence="9" type="ORF">MAE02_27880</name>
</gene>
<evidence type="ECO:0000256" key="2">
    <source>
        <dbReference type="ARBA" id="ARBA00008610"/>
    </source>
</evidence>
<organism evidence="9 10">
    <name type="scientific">Microvirga aerophila</name>
    <dbReference type="NCBI Taxonomy" id="670291"/>
    <lineage>
        <taxon>Bacteria</taxon>
        <taxon>Pseudomonadati</taxon>
        <taxon>Pseudomonadota</taxon>
        <taxon>Alphaproteobacteria</taxon>
        <taxon>Hyphomicrobiales</taxon>
        <taxon>Methylobacteriaceae</taxon>
        <taxon>Microvirga</taxon>
    </lineage>
</organism>
<dbReference type="Pfam" id="PF02608">
    <property type="entry name" value="Bmp"/>
    <property type="match status" value="1"/>
</dbReference>
<dbReference type="Gene3D" id="3.40.50.2300">
    <property type="match status" value="2"/>
</dbReference>
<evidence type="ECO:0000313" key="9">
    <source>
        <dbReference type="EMBL" id="GEO15092.1"/>
    </source>
</evidence>
<evidence type="ECO:0000313" key="10">
    <source>
        <dbReference type="Proteomes" id="UP000321085"/>
    </source>
</evidence>
<evidence type="ECO:0000256" key="3">
    <source>
        <dbReference type="ARBA" id="ARBA00022475"/>
    </source>
</evidence>
<proteinExistence type="inferred from homology"/>
<dbReference type="InterPro" id="IPR003760">
    <property type="entry name" value="PnrA-like"/>
</dbReference>
<comment type="similarity">
    <text evidence="2">Belongs to the BMP lipoprotein family.</text>
</comment>
<sequence length="311" mass="32773">MIKHIVKLAAIAALSGFAAFPAAAQAVKVAVALPGVITDKAFNQNVHDGLVKARETLGAEVAFTENVSQAEQVEVMSDYARRGYQIVVGAGGEYTDAAKRVATRFPKVRVVVLNGAPTQGVATVNFKNEEFGYVLGLVAGRVTKTGTAAAISAQQFAAFTTAVDGFKAGLKAAKPDGDVLVAYTNDWADVAKAKEATLNLISKGADVFMPYLDAGWVGVVQAAQERNAHTVGILHESDNNLTTARLDFARALVDAIGLFQKGQLEAKDYRIGLTSTDQLGPFNSAVPEAVRQEVQKAIEDIKSGKLNPAKG</sequence>